<dbReference type="STRING" id="356882.A0A423VHT7"/>
<feature type="compositionally biased region" description="Polar residues" evidence="2">
    <location>
        <begin position="476"/>
        <end position="487"/>
    </location>
</feature>
<feature type="compositionally biased region" description="Basic and acidic residues" evidence="2">
    <location>
        <begin position="731"/>
        <end position="746"/>
    </location>
</feature>
<evidence type="ECO:0000256" key="1">
    <source>
        <dbReference type="SAM" id="Coils"/>
    </source>
</evidence>
<keyword evidence="1" id="KW-0175">Coiled coil</keyword>
<feature type="compositionally biased region" description="Pro residues" evidence="2">
    <location>
        <begin position="371"/>
        <end position="383"/>
    </location>
</feature>
<feature type="coiled-coil region" evidence="1">
    <location>
        <begin position="258"/>
        <end position="292"/>
    </location>
</feature>
<evidence type="ECO:0000313" key="3">
    <source>
        <dbReference type="EMBL" id="ROV90486.1"/>
    </source>
</evidence>
<feature type="region of interest" description="Disordered" evidence="2">
    <location>
        <begin position="297"/>
        <end position="388"/>
    </location>
</feature>
<gene>
    <name evidence="3" type="ORF">VMCG_09814</name>
</gene>
<dbReference type="AlphaFoldDB" id="A0A423VHT7"/>
<reference evidence="3 4" key="1">
    <citation type="submission" date="2015-09" db="EMBL/GenBank/DDBJ databases">
        <title>Host preference determinants of Valsa canker pathogens revealed by comparative genomics.</title>
        <authorList>
            <person name="Yin Z."/>
            <person name="Huang L."/>
        </authorList>
    </citation>
    <scope>NUCLEOTIDE SEQUENCE [LARGE SCALE GENOMIC DNA]</scope>
    <source>
        <strain evidence="3 4">03-1</strain>
    </source>
</reference>
<feature type="compositionally biased region" description="Polar residues" evidence="2">
    <location>
        <begin position="323"/>
        <end position="338"/>
    </location>
</feature>
<dbReference type="Proteomes" id="UP000283895">
    <property type="component" value="Unassembled WGS sequence"/>
</dbReference>
<dbReference type="PANTHER" id="PTHR45615">
    <property type="entry name" value="MYOSIN HEAVY CHAIN, NON-MUSCLE"/>
    <property type="match status" value="1"/>
</dbReference>
<dbReference type="SUPFAM" id="SSF57997">
    <property type="entry name" value="Tropomyosin"/>
    <property type="match status" value="1"/>
</dbReference>
<protein>
    <submittedName>
        <fullName evidence="3">Uncharacterized protein</fullName>
    </submittedName>
</protein>
<dbReference type="PANTHER" id="PTHR45615:SF66">
    <property type="entry name" value="CARD DOMAIN-CONTAINING PROTEIN"/>
    <property type="match status" value="1"/>
</dbReference>
<dbReference type="OrthoDB" id="4088568at2759"/>
<dbReference type="EMBL" id="LKEA01000062">
    <property type="protein sequence ID" value="ROV90486.1"/>
    <property type="molecule type" value="Genomic_DNA"/>
</dbReference>
<name>A0A423VHT7_9PEZI</name>
<organism evidence="3 4">
    <name type="scientific">Cytospora schulzeri</name>
    <dbReference type="NCBI Taxonomy" id="448051"/>
    <lineage>
        <taxon>Eukaryota</taxon>
        <taxon>Fungi</taxon>
        <taxon>Dikarya</taxon>
        <taxon>Ascomycota</taxon>
        <taxon>Pezizomycotina</taxon>
        <taxon>Sordariomycetes</taxon>
        <taxon>Sordariomycetidae</taxon>
        <taxon>Diaporthales</taxon>
        <taxon>Cytosporaceae</taxon>
        <taxon>Cytospora</taxon>
    </lineage>
</organism>
<feature type="compositionally biased region" description="Low complexity" evidence="2">
    <location>
        <begin position="535"/>
        <end position="550"/>
    </location>
</feature>
<evidence type="ECO:0000313" key="4">
    <source>
        <dbReference type="Proteomes" id="UP000283895"/>
    </source>
</evidence>
<feature type="coiled-coil region" evidence="1">
    <location>
        <begin position="68"/>
        <end position="217"/>
    </location>
</feature>
<evidence type="ECO:0000256" key="2">
    <source>
        <dbReference type="SAM" id="MobiDB-lite"/>
    </source>
</evidence>
<feature type="region of interest" description="Disordered" evidence="2">
    <location>
        <begin position="661"/>
        <end position="763"/>
    </location>
</feature>
<accession>A0A423VHT7</accession>
<keyword evidence="4" id="KW-1185">Reference proteome</keyword>
<feature type="compositionally biased region" description="Low complexity" evidence="2">
    <location>
        <begin position="423"/>
        <end position="441"/>
    </location>
</feature>
<dbReference type="Gene3D" id="1.10.287.1490">
    <property type="match status" value="1"/>
</dbReference>
<feature type="region of interest" description="Disordered" evidence="2">
    <location>
        <begin position="535"/>
        <end position="559"/>
    </location>
</feature>
<proteinExistence type="predicted"/>
<feature type="region of interest" description="Disordered" evidence="2">
    <location>
        <begin position="420"/>
        <end position="494"/>
    </location>
</feature>
<comment type="caution">
    <text evidence="3">The sequence shown here is derived from an EMBL/GenBank/DDBJ whole genome shotgun (WGS) entry which is preliminary data.</text>
</comment>
<sequence>MADPQAERLDLEMLSAALSQPEALQCCCGKTDCVFLKHNCSVLDSVEKDVHTAARLGQALLARHEAFMASAENERFEMQSRIEQLETDKKSLEDENARTIQENRALLDQLEALNNTVTDSETHIRSLEATLQSSEQTIRKLEAAEARAAEMENQITNLEAEQAALHNTLVTTESEARSAMHRWRKAERGISDLQEKLERMEREAREERDRHAEVMGRMERQRAMEKDLNTAAGRLKGAAAAKTLTDGKDGGTVVSHFVRDLLQDNANLQLGMAELRELLMNSNDEIQNLREQLLFHQPAGDGEESTTSTLRSELGPEDEEPTSPKSPSRPQPRTSVSQELHIHHHYHVTRPVEPKKVKKKRQSPTSNVFAPPRPFSPSSPPSQSPAHWRLQHATTAPSYMSHSVKDSLSTAPSTRWSVFSEQPSDFAPSSAPSSPTSNRRPSVFDRGGYETSYPTSPVTSLDPASPAWTRQHKKQPSNASSIRQFSTPRPLFLGGLPPINTGFSGVPGNKRAPRSTEDRTTVLATAAEDVPDLTATAASSEGSTAISTESNDALPSMPLTPSFDDSFASSPRARLHRVTSQESIMSLSGGLDIHTLKTRPSQLTLRPLGAATADIGLSTVIARPTIARGCTEGKRGSVVLRDNLLSIPDLLSAGRSVSETAASSSLAAPAEGQERASSAGGLGKLVGWRPWSSSNSKQPDDASSTTPTSDRSRSQSPNPPSTASPGSSIRDLTRSRSDSPKTKPSKESAFSPRSFGINQPGAIPGFQKYLAFHQRREPPSKVVPDVVDTEALREGLAE</sequence>